<dbReference type="EMBL" id="CP048617">
    <property type="protein sequence ID" value="QIB27498.1"/>
    <property type="molecule type" value="Genomic_DNA"/>
</dbReference>
<keyword evidence="1" id="KW-0808">Transferase</keyword>
<dbReference type="GO" id="GO:0005829">
    <property type="term" value="C:cytosol"/>
    <property type="evidence" value="ECO:0007669"/>
    <property type="project" value="TreeGrafter"/>
</dbReference>
<name>A0A6P1YFI4_9FIRM</name>
<dbReference type="RefSeq" id="WP_163235327.1">
    <property type="nucleotide sequence ID" value="NZ_CP048617.1"/>
</dbReference>
<dbReference type="GO" id="GO:0016779">
    <property type="term" value="F:nucleotidyltransferase activity"/>
    <property type="evidence" value="ECO:0007669"/>
    <property type="project" value="UniProtKB-KW"/>
</dbReference>
<dbReference type="InterPro" id="IPR003329">
    <property type="entry name" value="Cytidylyl_trans"/>
</dbReference>
<dbReference type="AlphaFoldDB" id="A0A6P1YFI4"/>
<dbReference type="PANTHER" id="PTHR42866">
    <property type="entry name" value="3-DEOXY-MANNO-OCTULOSONATE CYTIDYLYLTRANSFERASE"/>
    <property type="match status" value="1"/>
</dbReference>
<keyword evidence="1" id="KW-0548">Nucleotidyltransferase</keyword>
<proteinExistence type="predicted"/>
<dbReference type="SUPFAM" id="SSF53448">
    <property type="entry name" value="Nucleotide-diphospho-sugar transferases"/>
    <property type="match status" value="1"/>
</dbReference>
<protein>
    <submittedName>
        <fullName evidence="1">Acylneuraminate cytidylyltransferase</fullName>
    </submittedName>
</protein>
<dbReference type="Pfam" id="PF02348">
    <property type="entry name" value="CTP_transf_3"/>
    <property type="match status" value="1"/>
</dbReference>
<dbReference type="Gene3D" id="3.90.550.10">
    <property type="entry name" value="Spore Coat Polysaccharide Biosynthesis Protein SpsA, Chain A"/>
    <property type="match status" value="1"/>
</dbReference>
<dbReference type="Proteomes" id="UP000464452">
    <property type="component" value="Chromosome"/>
</dbReference>
<accession>A0A6P1YFI4</accession>
<dbReference type="CDD" id="cd02518">
    <property type="entry name" value="GT2_SpsF"/>
    <property type="match status" value="1"/>
</dbReference>
<evidence type="ECO:0000313" key="1">
    <source>
        <dbReference type="EMBL" id="QIB27498.1"/>
    </source>
</evidence>
<dbReference type="InterPro" id="IPR029044">
    <property type="entry name" value="Nucleotide-diphossugar_trans"/>
</dbReference>
<organism evidence="1 2">
    <name type="scientific">Caloranaerobacter azorensis</name>
    <dbReference type="NCBI Taxonomy" id="116090"/>
    <lineage>
        <taxon>Bacteria</taxon>
        <taxon>Bacillati</taxon>
        <taxon>Bacillota</taxon>
        <taxon>Tissierellia</taxon>
        <taxon>Tissierellales</taxon>
        <taxon>Thermohalobacteraceae</taxon>
        <taxon>Caloranaerobacter</taxon>
    </lineage>
</organism>
<gene>
    <name evidence="1" type="ORF">G3A45_09465</name>
</gene>
<sequence length="245" mass="28951">MRKVVAIIQARMGSTRLPGKVMKDLFGKTVLAHVVERVKRSKEVDEIVIATTTLEKDNVIVKEAEKCGVKYFRGSEDDVLGRYYYTAKDNNADIVVRITSDCPLIDPIIIDSIVKFYKENDYDIVTNAGIDLSQRTFPRGLDTEVFSFKILEKIFNNAKENYQREHVTPYIYENSNKIYYYKNDVNYSDHRWTLDTEEDFKLIKEIYRYLYKGEHNFYMEDILKLFKEKPELKKINIHIEQKKVK</sequence>
<evidence type="ECO:0000313" key="2">
    <source>
        <dbReference type="Proteomes" id="UP000464452"/>
    </source>
</evidence>
<reference evidence="1 2" key="1">
    <citation type="submission" date="2020-02" db="EMBL/GenBank/DDBJ databases">
        <title>Thermophilic hydrogen producing bacteria, Caloranaerobacter azorensis.</title>
        <authorList>
            <person name="Baek K."/>
        </authorList>
    </citation>
    <scope>NUCLEOTIDE SEQUENCE [LARGE SCALE GENOMIC DNA]</scope>
    <source>
        <strain evidence="1 2">T3-1</strain>
    </source>
</reference>
<dbReference type="PANTHER" id="PTHR42866:SF1">
    <property type="entry name" value="SPORE COAT POLYSACCHARIDE BIOSYNTHESIS PROTEIN SPSF"/>
    <property type="match status" value="1"/>
</dbReference>
<dbReference type="KEGG" id="cazo:G3A45_09465"/>